<protein>
    <submittedName>
        <fullName evidence="2">Uncharacterized protein</fullName>
    </submittedName>
</protein>
<proteinExistence type="predicted"/>
<evidence type="ECO:0000256" key="1">
    <source>
        <dbReference type="SAM" id="Phobius"/>
    </source>
</evidence>
<keyword evidence="1" id="KW-0472">Membrane</keyword>
<accession>A0A1Y5N6J2</accession>
<feature type="transmembrane region" description="Helical" evidence="1">
    <location>
        <begin position="99"/>
        <end position="120"/>
    </location>
</feature>
<evidence type="ECO:0000313" key="2">
    <source>
        <dbReference type="EMBL" id="OUT16448.1"/>
    </source>
</evidence>
<feature type="transmembrane region" description="Helical" evidence="1">
    <location>
        <begin position="39"/>
        <end position="57"/>
    </location>
</feature>
<organism evidence="2 3">
    <name type="scientific">Campylobacter concisus</name>
    <dbReference type="NCBI Taxonomy" id="199"/>
    <lineage>
        <taxon>Bacteria</taxon>
        <taxon>Pseudomonadati</taxon>
        <taxon>Campylobacterota</taxon>
        <taxon>Epsilonproteobacteria</taxon>
        <taxon>Campylobacterales</taxon>
        <taxon>Campylobacteraceae</taxon>
        <taxon>Campylobacter</taxon>
    </lineage>
</organism>
<dbReference type="AlphaFoldDB" id="A0A1Y5N6J2"/>
<keyword evidence="1" id="KW-1133">Transmembrane helix</keyword>
<dbReference type="Proteomes" id="UP000195893">
    <property type="component" value="Unassembled WGS sequence"/>
</dbReference>
<evidence type="ECO:0000313" key="3">
    <source>
        <dbReference type="Proteomes" id="UP000195893"/>
    </source>
</evidence>
<sequence>MTKIFKYVFLFLFLLLSFSMIFASSLPFSTLLQHEIIGRYFIFGVLGLVFIFLDKFYNNLFIKYLVVSYFLDIIISCILISLELFGLKFPTTLKQDYTLLPIEVFFIALFFIATAIIGIYSFFKGYERSFKICFTICLLAYIYRFILMQMAFFMIDKASL</sequence>
<feature type="transmembrane region" description="Helical" evidence="1">
    <location>
        <begin position="64"/>
        <end position="87"/>
    </location>
</feature>
<name>A0A1Y5N6J2_9BACT</name>
<reference evidence="2 3" key="1">
    <citation type="submission" date="2017-04" db="EMBL/GenBank/DDBJ databases">
        <title>Complete genome of Campylobacter concisus ATCC 33237T and draft genomes for an additional eight well characterized C. concisus strains.</title>
        <authorList>
            <person name="Cornelius A.J."/>
            <person name="Miller W.G."/>
            <person name="Lastovica A.J."/>
            <person name="On S.L."/>
            <person name="French N.P."/>
            <person name="Vandenberg O."/>
            <person name="Biggs P.J."/>
        </authorList>
    </citation>
    <scope>NUCLEOTIDE SEQUENCE [LARGE SCALE GENOMIC DNA]</scope>
    <source>
        <strain evidence="2 3">Lasto127.99</strain>
    </source>
</reference>
<dbReference type="EMBL" id="NDYQ01000015">
    <property type="protein sequence ID" value="OUT16448.1"/>
    <property type="molecule type" value="Genomic_DNA"/>
</dbReference>
<feature type="transmembrane region" description="Helical" evidence="1">
    <location>
        <begin position="132"/>
        <end position="155"/>
    </location>
</feature>
<gene>
    <name evidence="2" type="ORF">B9N60_08805</name>
</gene>
<comment type="caution">
    <text evidence="2">The sequence shown here is derived from an EMBL/GenBank/DDBJ whole genome shotgun (WGS) entry which is preliminary data.</text>
</comment>
<keyword evidence="1" id="KW-0812">Transmembrane</keyword>